<proteinExistence type="predicted"/>
<accession>A0A183D8W8</accession>
<evidence type="ECO:0000313" key="2">
    <source>
        <dbReference type="WBParaSite" id="GPUH_0000516601-mRNA-1"/>
    </source>
</evidence>
<feature type="compositionally biased region" description="Basic and acidic residues" evidence="1">
    <location>
        <begin position="1"/>
        <end position="13"/>
    </location>
</feature>
<reference evidence="2" key="1">
    <citation type="submission" date="2016-06" db="UniProtKB">
        <authorList>
            <consortium name="WormBaseParasite"/>
        </authorList>
    </citation>
    <scope>IDENTIFICATION</scope>
</reference>
<evidence type="ECO:0000256" key="1">
    <source>
        <dbReference type="SAM" id="MobiDB-lite"/>
    </source>
</evidence>
<name>A0A183D8W8_9BILA</name>
<dbReference type="AlphaFoldDB" id="A0A183D8W8"/>
<protein>
    <submittedName>
        <fullName evidence="2">Reverse transcriptase domain-containing protein</fullName>
    </submittedName>
</protein>
<sequence length="111" mass="12838">LRETIEAARRESMEPPEAPPPTRKICTVDRFKRLGSQIAKYTWKAPFMRELSYVENLQDSQGELAEDRRSRRATFIDNFVANRLYSSGPIDTFAHATAESTRKNNKMVILF</sequence>
<feature type="region of interest" description="Disordered" evidence="1">
    <location>
        <begin position="1"/>
        <end position="24"/>
    </location>
</feature>
<organism evidence="2">
    <name type="scientific">Gongylonema pulchrum</name>
    <dbReference type="NCBI Taxonomy" id="637853"/>
    <lineage>
        <taxon>Eukaryota</taxon>
        <taxon>Metazoa</taxon>
        <taxon>Ecdysozoa</taxon>
        <taxon>Nematoda</taxon>
        <taxon>Chromadorea</taxon>
        <taxon>Rhabditida</taxon>
        <taxon>Spirurina</taxon>
        <taxon>Spiruromorpha</taxon>
        <taxon>Spiruroidea</taxon>
        <taxon>Gongylonematidae</taxon>
        <taxon>Gongylonema</taxon>
    </lineage>
</organism>
<dbReference type="WBParaSite" id="GPUH_0000516601-mRNA-1">
    <property type="protein sequence ID" value="GPUH_0000516601-mRNA-1"/>
    <property type="gene ID" value="GPUH_0000516601"/>
</dbReference>